<dbReference type="InterPro" id="IPR000292">
    <property type="entry name" value="For/NO2_transpt"/>
</dbReference>
<dbReference type="PANTHER" id="PTHR30520:SF8">
    <property type="entry name" value="NITRITE TRANSPORTER NIRC"/>
    <property type="match status" value="1"/>
</dbReference>
<dbReference type="GO" id="GO:0015499">
    <property type="term" value="F:formate transmembrane transporter activity"/>
    <property type="evidence" value="ECO:0007669"/>
    <property type="project" value="TreeGrafter"/>
</dbReference>
<evidence type="ECO:0000313" key="7">
    <source>
        <dbReference type="EMBL" id="SFL30673.1"/>
    </source>
</evidence>
<reference evidence="8" key="1">
    <citation type="submission" date="2016-10" db="EMBL/GenBank/DDBJ databases">
        <authorList>
            <person name="Varghese N."/>
            <person name="Submissions S."/>
        </authorList>
    </citation>
    <scope>NUCLEOTIDE SEQUENCE [LARGE SCALE GENOMIC DNA]</scope>
    <source>
        <strain evidence="8">DSM 13327</strain>
    </source>
</reference>
<proteinExistence type="inferred from homology"/>
<dbReference type="RefSeq" id="WP_090931707.1">
    <property type="nucleotide sequence ID" value="NZ_FOTS01000001.1"/>
</dbReference>
<gene>
    <name evidence="7" type="ORF">SAMN04490355_10014</name>
</gene>
<evidence type="ECO:0000256" key="1">
    <source>
        <dbReference type="ARBA" id="ARBA00004141"/>
    </source>
</evidence>
<name>A0A1I4GME7_9FIRM</name>
<keyword evidence="8" id="KW-1185">Reference proteome</keyword>
<dbReference type="InterPro" id="IPR024002">
    <property type="entry name" value="For/NO2_transpt_CS"/>
</dbReference>
<dbReference type="STRING" id="1123291.SAMN04490355_10014"/>
<feature type="transmembrane region" description="Helical" evidence="6">
    <location>
        <begin position="186"/>
        <end position="213"/>
    </location>
</feature>
<feature type="transmembrane region" description="Helical" evidence="6">
    <location>
        <begin position="225"/>
        <end position="251"/>
    </location>
</feature>
<protein>
    <submittedName>
        <fullName evidence="7">Hydrosulfide channel, FNT family</fullName>
    </submittedName>
</protein>
<feature type="transmembrane region" description="Helical" evidence="6">
    <location>
        <begin position="104"/>
        <end position="132"/>
    </location>
</feature>
<dbReference type="PANTHER" id="PTHR30520">
    <property type="entry name" value="FORMATE TRANSPORTER-RELATED"/>
    <property type="match status" value="1"/>
</dbReference>
<dbReference type="OrthoDB" id="9786493at2"/>
<dbReference type="AlphaFoldDB" id="A0A1I4GME7"/>
<evidence type="ECO:0000256" key="2">
    <source>
        <dbReference type="ARBA" id="ARBA00022692"/>
    </source>
</evidence>
<organism evidence="7 8">
    <name type="scientific">Pelosinus propionicus DSM 13327</name>
    <dbReference type="NCBI Taxonomy" id="1123291"/>
    <lineage>
        <taxon>Bacteria</taxon>
        <taxon>Bacillati</taxon>
        <taxon>Bacillota</taxon>
        <taxon>Negativicutes</taxon>
        <taxon>Selenomonadales</taxon>
        <taxon>Sporomusaceae</taxon>
        <taxon>Pelosinus</taxon>
    </lineage>
</organism>
<dbReference type="InterPro" id="IPR023271">
    <property type="entry name" value="Aquaporin-like"/>
</dbReference>
<accession>A0A1I4GME7</accession>
<dbReference type="PROSITE" id="PS01005">
    <property type="entry name" value="FORMATE_NITRITE_TP_1"/>
    <property type="match status" value="1"/>
</dbReference>
<feature type="transmembrane region" description="Helical" evidence="6">
    <location>
        <begin position="152"/>
        <end position="174"/>
    </location>
</feature>
<evidence type="ECO:0000256" key="5">
    <source>
        <dbReference type="ARBA" id="ARBA00049660"/>
    </source>
</evidence>
<keyword evidence="3 6" id="KW-1133">Transmembrane helix</keyword>
<dbReference type="Pfam" id="PF01226">
    <property type="entry name" value="Form_Nir_trans"/>
    <property type="match status" value="1"/>
</dbReference>
<dbReference type="GO" id="GO:0005886">
    <property type="term" value="C:plasma membrane"/>
    <property type="evidence" value="ECO:0007669"/>
    <property type="project" value="TreeGrafter"/>
</dbReference>
<comment type="similarity">
    <text evidence="5">Belongs to the FNT transporter (TC 1.A.16) family.</text>
</comment>
<feature type="transmembrane region" description="Helical" evidence="6">
    <location>
        <begin position="27"/>
        <end position="53"/>
    </location>
</feature>
<evidence type="ECO:0000256" key="4">
    <source>
        <dbReference type="ARBA" id="ARBA00023136"/>
    </source>
</evidence>
<comment type="subcellular location">
    <subcellularLocation>
        <location evidence="1">Membrane</location>
        <topology evidence="1">Multi-pass membrane protein</topology>
    </subcellularLocation>
</comment>
<sequence>MYYEEIKKVSSAAQAKSALLNGSPVKYLVSSALAGMYVGLGIVLIFTIGGILFQSESPAMRIIMGTSFGIALSLVIMAGSELFTGNNLIMTIGKMEKKVTIGEVVAIHILSFIGNLLGSFLLASLFLVSGLGQGSTALLMAKIAQSKVSLPWIELLARGMLCNILVCLAIWCSFKMKEEAGKLIMIFWCLFAFITTGFEHSVANMTLLSAVLMMPGADAVSLSGFIYNISWVTLGNMIGGIIFVALPYWYISKQEKS</sequence>
<evidence type="ECO:0000256" key="6">
    <source>
        <dbReference type="SAM" id="Phobius"/>
    </source>
</evidence>
<dbReference type="EMBL" id="FOTS01000001">
    <property type="protein sequence ID" value="SFL30673.1"/>
    <property type="molecule type" value="Genomic_DNA"/>
</dbReference>
<keyword evidence="4 6" id="KW-0472">Membrane</keyword>
<evidence type="ECO:0000256" key="3">
    <source>
        <dbReference type="ARBA" id="ARBA00022989"/>
    </source>
</evidence>
<evidence type="ECO:0000313" key="8">
    <source>
        <dbReference type="Proteomes" id="UP000199520"/>
    </source>
</evidence>
<feature type="transmembrane region" description="Helical" evidence="6">
    <location>
        <begin position="59"/>
        <end position="83"/>
    </location>
</feature>
<dbReference type="PROSITE" id="PS01006">
    <property type="entry name" value="FORMATE_NITRITE_TP_2"/>
    <property type="match status" value="1"/>
</dbReference>
<keyword evidence="2 6" id="KW-0812">Transmembrane</keyword>
<dbReference type="Proteomes" id="UP000199520">
    <property type="component" value="Unassembled WGS sequence"/>
</dbReference>
<dbReference type="Gene3D" id="1.20.1080.10">
    <property type="entry name" value="Glycerol uptake facilitator protein"/>
    <property type="match status" value="1"/>
</dbReference>